<evidence type="ECO:0000256" key="8">
    <source>
        <dbReference type="SAM" id="SignalP"/>
    </source>
</evidence>
<dbReference type="InterPro" id="IPR036942">
    <property type="entry name" value="Beta-barrel_TonB_sf"/>
</dbReference>
<comment type="caution">
    <text evidence="10">The sequence shown here is derived from an EMBL/GenBank/DDBJ whole genome shotgun (WGS) entry which is preliminary data.</text>
</comment>
<dbReference type="SUPFAM" id="SSF56935">
    <property type="entry name" value="Porins"/>
    <property type="match status" value="1"/>
</dbReference>
<dbReference type="InterPro" id="IPR037066">
    <property type="entry name" value="Plug_dom_sf"/>
</dbReference>
<comment type="subcellular location">
    <subcellularLocation>
        <location evidence="1 7">Cell outer membrane</location>
        <topology evidence="1 7">Multi-pass membrane protein</topology>
    </subcellularLocation>
</comment>
<proteinExistence type="inferred from homology"/>
<name>A0A2T0XFW5_9BACT</name>
<protein>
    <submittedName>
        <fullName evidence="10">TonB-linked SusC/RagA family outer membrane protein</fullName>
    </submittedName>
</protein>
<evidence type="ECO:0000259" key="9">
    <source>
        <dbReference type="Pfam" id="PF07715"/>
    </source>
</evidence>
<dbReference type="InterPro" id="IPR008969">
    <property type="entry name" value="CarboxyPept-like_regulatory"/>
</dbReference>
<keyword evidence="3 7" id="KW-1134">Transmembrane beta strand</keyword>
<dbReference type="GO" id="GO:0009279">
    <property type="term" value="C:cell outer membrane"/>
    <property type="evidence" value="ECO:0007669"/>
    <property type="project" value="UniProtKB-SubCell"/>
</dbReference>
<dbReference type="InterPro" id="IPR012910">
    <property type="entry name" value="Plug_dom"/>
</dbReference>
<evidence type="ECO:0000256" key="3">
    <source>
        <dbReference type="ARBA" id="ARBA00022452"/>
    </source>
</evidence>
<dbReference type="AlphaFoldDB" id="A0A2T0XFW5"/>
<dbReference type="Gene3D" id="2.60.40.1120">
    <property type="entry name" value="Carboxypeptidase-like, regulatory domain"/>
    <property type="match status" value="1"/>
</dbReference>
<evidence type="ECO:0000256" key="5">
    <source>
        <dbReference type="ARBA" id="ARBA00023136"/>
    </source>
</evidence>
<keyword evidence="8" id="KW-0732">Signal</keyword>
<feature type="domain" description="TonB-dependent receptor plug" evidence="9">
    <location>
        <begin position="121"/>
        <end position="227"/>
    </location>
</feature>
<evidence type="ECO:0000256" key="4">
    <source>
        <dbReference type="ARBA" id="ARBA00022692"/>
    </source>
</evidence>
<organism evidence="10 11">
    <name type="scientific">Marinilabilia salmonicolor</name>
    <dbReference type="NCBI Taxonomy" id="989"/>
    <lineage>
        <taxon>Bacteria</taxon>
        <taxon>Pseudomonadati</taxon>
        <taxon>Bacteroidota</taxon>
        <taxon>Bacteroidia</taxon>
        <taxon>Marinilabiliales</taxon>
        <taxon>Marinilabiliaceae</taxon>
        <taxon>Marinilabilia</taxon>
    </lineage>
</organism>
<gene>
    <name evidence="10" type="ORF">DFO77_11559</name>
</gene>
<reference evidence="10 11" key="1">
    <citation type="submission" date="2018-07" db="EMBL/GenBank/DDBJ databases">
        <title>Freshwater and sediment microbial communities from various areas in North America, analyzing microbe dynamics in response to fracking.</title>
        <authorList>
            <person name="Lamendella R."/>
        </authorList>
    </citation>
    <scope>NUCLEOTIDE SEQUENCE [LARGE SCALE GENOMIC DNA]</scope>
    <source>
        <strain evidence="10 11">160A</strain>
    </source>
</reference>
<sequence length="1027" mass="114826">MKKNNFLRLFFMLFLSAVFFSAHAQEELMVRGKVTSVSDGLPLPGVNIIIKGTTTGTISNVDGNYELSVTNAEEAVLVFKFIGFNDLEVPVQNQSTINVQMEESVIGLDEVVAIGYGTVSKRDLTGSVGSLDADMVTEKGTTSPLESIQGAVPGVQISSATGRIGDGFDIQIRGQNTLSDDSEPLYVVDGVITDGIDFLNPQDIARIDILKDASSTAIYGSRGTNGVVIVTTKQGADSKSKAVVTYDGYYGVRKPARLPELMDGQKWWYYHKSAYLATASDSNGDGIIDAQEHEASYLGTANSELLRRAQNNETTDWYDEVLKNGKQQNHYISISGANENVSYVMGIGYQNEEGNLNNEYIDKYTFKTSVNHKVSEKVTAGASLNVSLTEQEMGSQKAMREAFRLNPLLSPRDSTGVLVPMPGKYTTPEGDYLINKTSTYNPLLEINNSSDNTRRYNGVGNVFLEFKPIEELTFKTTFSIGYDQFRRGRSWGAQTDDGASNGDQALAQRDTEEDLNYTWDNQVSWDKSFGMHHFNLMGLYSIYERRIETSRMSTTNLPFNSQYYNMGTGAQSSFNIGSNYINTSLMSYVLRLNYDFNDKYLITLSNRWDGASNLSEGNKWHSFPSGAFAWRVSEEPFMENFGSLSNLKARVSYGFTGNQNVDPYKTVSYADRQTYYSFGDNTVNGFIPSQIANKVLTWETTSELNLGLDFGFLRNRIFGSVDIYNRLSEDLLMKQKLPKETGWEELDANVSSVRNKGIELSLTTVNIDNGDFSWRTSFTFSKNTNEIVSLYGQEEVDDIGNGWFIGEPIRTHYNYKFDGIWQADEAAEAATYGQTEGQAKVVDVNDDGEITPDDDRMILGSVDPDWSGSFSTHFKYRGFDLSMNLFTNQGMFVYSGFHSNFVDMRDRGRAKLDVDNWYIPENDAGIPAQYSNEYPQPRNGGTYWRNDGVGYYRLVDYVKIKNISLGYTFDQSVAGRLGMSHLRIYTNVLNPFVFTDYDGFDPEWAGSDYGAGGVSFVTYQFGVSARF</sequence>
<dbReference type="InterPro" id="IPR039426">
    <property type="entry name" value="TonB-dep_rcpt-like"/>
</dbReference>
<dbReference type="Gene3D" id="2.40.170.20">
    <property type="entry name" value="TonB-dependent receptor, beta-barrel domain"/>
    <property type="match status" value="1"/>
</dbReference>
<keyword evidence="2 7" id="KW-0813">Transport</keyword>
<dbReference type="NCBIfam" id="TIGR04056">
    <property type="entry name" value="OMP_RagA_SusC"/>
    <property type="match status" value="1"/>
</dbReference>
<dbReference type="InterPro" id="IPR023996">
    <property type="entry name" value="TonB-dep_OMP_SusC/RagA"/>
</dbReference>
<keyword evidence="5 7" id="KW-0472">Membrane</keyword>
<accession>A0A2T0XFW5</accession>
<dbReference type="NCBIfam" id="TIGR04057">
    <property type="entry name" value="SusC_RagA_signa"/>
    <property type="match status" value="1"/>
</dbReference>
<evidence type="ECO:0000256" key="2">
    <source>
        <dbReference type="ARBA" id="ARBA00022448"/>
    </source>
</evidence>
<comment type="similarity">
    <text evidence="7">Belongs to the TonB-dependent receptor family.</text>
</comment>
<feature type="chain" id="PRO_5030056635" evidence="8">
    <location>
        <begin position="25"/>
        <end position="1027"/>
    </location>
</feature>
<dbReference type="SUPFAM" id="SSF49464">
    <property type="entry name" value="Carboxypeptidase regulatory domain-like"/>
    <property type="match status" value="1"/>
</dbReference>
<evidence type="ECO:0000256" key="6">
    <source>
        <dbReference type="ARBA" id="ARBA00023237"/>
    </source>
</evidence>
<feature type="signal peptide" evidence="8">
    <location>
        <begin position="1"/>
        <end position="24"/>
    </location>
</feature>
<dbReference type="Pfam" id="PF07715">
    <property type="entry name" value="Plug"/>
    <property type="match status" value="1"/>
</dbReference>
<keyword evidence="11" id="KW-1185">Reference proteome</keyword>
<dbReference type="Gene3D" id="2.170.130.10">
    <property type="entry name" value="TonB-dependent receptor, plug domain"/>
    <property type="match status" value="1"/>
</dbReference>
<keyword evidence="6 7" id="KW-0998">Cell outer membrane</keyword>
<dbReference type="Proteomes" id="UP000252733">
    <property type="component" value="Unassembled WGS sequence"/>
</dbReference>
<dbReference type="PROSITE" id="PS52016">
    <property type="entry name" value="TONB_DEPENDENT_REC_3"/>
    <property type="match status" value="1"/>
</dbReference>
<evidence type="ECO:0000256" key="1">
    <source>
        <dbReference type="ARBA" id="ARBA00004571"/>
    </source>
</evidence>
<evidence type="ECO:0000313" key="11">
    <source>
        <dbReference type="Proteomes" id="UP000252733"/>
    </source>
</evidence>
<dbReference type="RefSeq" id="WP_181256471.1">
    <property type="nucleotide sequence ID" value="NZ_PVTS01000011.1"/>
</dbReference>
<dbReference type="Pfam" id="PF13715">
    <property type="entry name" value="CarbopepD_reg_2"/>
    <property type="match status" value="1"/>
</dbReference>
<evidence type="ECO:0000313" key="10">
    <source>
        <dbReference type="EMBL" id="RCW32514.1"/>
    </source>
</evidence>
<keyword evidence="4 7" id="KW-0812">Transmembrane</keyword>
<dbReference type="EMBL" id="QPIZ01000015">
    <property type="protein sequence ID" value="RCW32514.1"/>
    <property type="molecule type" value="Genomic_DNA"/>
</dbReference>
<dbReference type="InterPro" id="IPR023997">
    <property type="entry name" value="TonB-dep_OMP_SusC/RagA_CS"/>
</dbReference>
<evidence type="ECO:0000256" key="7">
    <source>
        <dbReference type="PROSITE-ProRule" id="PRU01360"/>
    </source>
</evidence>